<feature type="compositionally biased region" description="Basic and acidic residues" evidence="1">
    <location>
        <begin position="63"/>
        <end position="73"/>
    </location>
</feature>
<evidence type="ECO:0000313" key="2">
    <source>
        <dbReference type="EMBL" id="CAA9485120.1"/>
    </source>
</evidence>
<accession>A0A6J4S836</accession>
<organism evidence="2">
    <name type="scientific">uncultured Solirubrobacteraceae bacterium</name>
    <dbReference type="NCBI Taxonomy" id="1162706"/>
    <lineage>
        <taxon>Bacteria</taxon>
        <taxon>Bacillati</taxon>
        <taxon>Actinomycetota</taxon>
        <taxon>Thermoleophilia</taxon>
        <taxon>Solirubrobacterales</taxon>
        <taxon>Solirubrobacteraceae</taxon>
        <taxon>environmental samples</taxon>
    </lineage>
</organism>
<gene>
    <name evidence="2" type="ORF">AVDCRST_MAG13-1411</name>
</gene>
<name>A0A6J4S836_9ACTN</name>
<feature type="non-terminal residue" evidence="2">
    <location>
        <position position="97"/>
    </location>
</feature>
<feature type="compositionally biased region" description="Basic and acidic residues" evidence="1">
    <location>
        <begin position="11"/>
        <end position="23"/>
    </location>
</feature>
<feature type="non-terminal residue" evidence="2">
    <location>
        <position position="1"/>
    </location>
</feature>
<dbReference type="AlphaFoldDB" id="A0A6J4S836"/>
<dbReference type="EMBL" id="CADCVO010000220">
    <property type="protein sequence ID" value="CAA9485120.1"/>
    <property type="molecule type" value="Genomic_DNA"/>
</dbReference>
<sequence>ERRGSAPAEGPDPRAVRRGEPPHGRRRLLAAGRHGHACPVRHGGRPARQRDLGLGGAVPGLRRSPDARPEGGRRPVRRARGLRGARAAEAPADRGGL</sequence>
<feature type="region of interest" description="Disordered" evidence="1">
    <location>
        <begin position="1"/>
        <end position="97"/>
    </location>
</feature>
<proteinExistence type="predicted"/>
<reference evidence="2" key="1">
    <citation type="submission" date="2020-02" db="EMBL/GenBank/DDBJ databases">
        <authorList>
            <person name="Meier V. D."/>
        </authorList>
    </citation>
    <scope>NUCLEOTIDE SEQUENCE</scope>
    <source>
        <strain evidence="2">AVDCRST_MAG13</strain>
    </source>
</reference>
<feature type="compositionally biased region" description="Low complexity" evidence="1">
    <location>
        <begin position="84"/>
        <end position="97"/>
    </location>
</feature>
<feature type="compositionally biased region" description="Basic residues" evidence="1">
    <location>
        <begin position="74"/>
        <end position="83"/>
    </location>
</feature>
<feature type="compositionally biased region" description="Basic residues" evidence="1">
    <location>
        <begin position="24"/>
        <end position="36"/>
    </location>
</feature>
<evidence type="ECO:0000256" key="1">
    <source>
        <dbReference type="SAM" id="MobiDB-lite"/>
    </source>
</evidence>
<protein>
    <submittedName>
        <fullName evidence="2">Uncharacterized protein</fullName>
    </submittedName>
</protein>